<evidence type="ECO:0000256" key="1">
    <source>
        <dbReference type="SAM" id="MobiDB-lite"/>
    </source>
</evidence>
<organism evidence="2 3">
    <name type="scientific">Gallus gallus</name>
    <name type="common">Chicken</name>
    <dbReference type="NCBI Taxonomy" id="9031"/>
    <lineage>
        <taxon>Eukaryota</taxon>
        <taxon>Metazoa</taxon>
        <taxon>Chordata</taxon>
        <taxon>Craniata</taxon>
        <taxon>Vertebrata</taxon>
        <taxon>Euteleostomi</taxon>
        <taxon>Archelosauria</taxon>
        <taxon>Archosauria</taxon>
        <taxon>Dinosauria</taxon>
        <taxon>Saurischia</taxon>
        <taxon>Theropoda</taxon>
        <taxon>Coelurosauria</taxon>
        <taxon>Aves</taxon>
        <taxon>Neognathae</taxon>
        <taxon>Galloanserae</taxon>
        <taxon>Galliformes</taxon>
        <taxon>Phasianidae</taxon>
        <taxon>Phasianinae</taxon>
        <taxon>Gallus</taxon>
    </lineage>
</organism>
<feature type="region of interest" description="Disordered" evidence="1">
    <location>
        <begin position="142"/>
        <end position="185"/>
    </location>
</feature>
<keyword evidence="3" id="KW-1185">Reference proteome</keyword>
<dbReference type="Ensembl" id="ENSGALT00010072023.1">
    <property type="protein sequence ID" value="ENSGALP00010044713.1"/>
    <property type="gene ID" value="ENSGALG00010029769.1"/>
</dbReference>
<feature type="compositionally biased region" description="Polar residues" evidence="1">
    <location>
        <begin position="142"/>
        <end position="157"/>
    </location>
</feature>
<evidence type="ECO:0000313" key="3">
    <source>
        <dbReference type="Proteomes" id="UP000000539"/>
    </source>
</evidence>
<feature type="region of interest" description="Disordered" evidence="1">
    <location>
        <begin position="68"/>
        <end position="99"/>
    </location>
</feature>
<reference evidence="2" key="2">
    <citation type="submission" date="2025-08" db="UniProtKB">
        <authorList>
            <consortium name="Ensembl"/>
        </authorList>
    </citation>
    <scope>IDENTIFICATION</scope>
    <source>
        <strain evidence="2">broiler</strain>
    </source>
</reference>
<protein>
    <submittedName>
        <fullName evidence="2">Uncharacterized protein</fullName>
    </submittedName>
</protein>
<accession>A0A8V1AM82</accession>
<name>A0A8V1AM82_CHICK</name>
<dbReference type="AlphaFoldDB" id="A0A8V1AM82"/>
<dbReference type="Proteomes" id="UP000000539">
    <property type="component" value="Chromosome 19"/>
</dbReference>
<sequence>PSCSGHPCRKSKPAMSSSRDSLAMDAKLMVLSASFTFSSSPLWWCWLSVSLLHRLTTELTLARYSATGRGPPCGSSSVNTDSSSTRLPRAPSAAGEPFRELGSPLNLFGGCRPSSRAHSQPCSHTRELNAVTVLSSGSRTCLTTSHHTSRRNPTSDGAVSWPTYRTRCRSSARHTPGGSADPKAL</sequence>
<reference evidence="2" key="3">
    <citation type="submission" date="2025-09" db="UniProtKB">
        <authorList>
            <consortium name="Ensembl"/>
        </authorList>
    </citation>
    <scope>IDENTIFICATION</scope>
    <source>
        <strain evidence="2">broiler</strain>
    </source>
</reference>
<reference evidence="2" key="1">
    <citation type="submission" date="2020-11" db="EMBL/GenBank/DDBJ databases">
        <title>Gallus gallus (Chicken) genome, bGalGal1, GRCg7b, maternal haplotype autosomes + Z &amp; W.</title>
        <authorList>
            <person name="Warren W."/>
            <person name="Formenti G."/>
            <person name="Fedrigo O."/>
            <person name="Haase B."/>
            <person name="Mountcastle J."/>
            <person name="Balacco J."/>
            <person name="Tracey A."/>
            <person name="Schneider V."/>
            <person name="Okimoto R."/>
            <person name="Cheng H."/>
            <person name="Hawken R."/>
            <person name="Howe K."/>
            <person name="Jarvis E.D."/>
        </authorList>
    </citation>
    <scope>NUCLEOTIDE SEQUENCE [LARGE SCALE GENOMIC DNA]</scope>
    <source>
        <strain evidence="2">Broiler</strain>
    </source>
</reference>
<proteinExistence type="predicted"/>
<feature type="compositionally biased region" description="Low complexity" evidence="1">
    <location>
        <begin position="75"/>
        <end position="84"/>
    </location>
</feature>
<evidence type="ECO:0000313" key="2">
    <source>
        <dbReference type="Ensembl" id="ENSGALP00010044713.1"/>
    </source>
</evidence>